<evidence type="ECO:0008006" key="8">
    <source>
        <dbReference type="Google" id="ProtNLM"/>
    </source>
</evidence>
<comment type="caution">
    <text evidence="3">Lacks conserved residue(s) required for the propagation of feature annotation.</text>
</comment>
<feature type="non-terminal residue" evidence="6">
    <location>
        <position position="1"/>
    </location>
</feature>
<name>J9EYL2_WUCBA</name>
<dbReference type="SUPFAM" id="SSF57535">
    <property type="entry name" value="Complement control module/SCR domain"/>
    <property type="match status" value="1"/>
</dbReference>
<dbReference type="Proteomes" id="UP000004810">
    <property type="component" value="Unassembled WGS sequence"/>
</dbReference>
<evidence type="ECO:0000313" key="7">
    <source>
        <dbReference type="Proteomes" id="UP000004810"/>
    </source>
</evidence>
<proteinExistence type="predicted"/>
<comment type="caution">
    <text evidence="6">The sequence shown here is derived from an EMBL/GenBank/DDBJ whole genome shotgun (WGS) entry which is preliminary data.</text>
</comment>
<organism evidence="6 7">
    <name type="scientific">Wuchereria bancrofti</name>
    <dbReference type="NCBI Taxonomy" id="6293"/>
    <lineage>
        <taxon>Eukaryota</taxon>
        <taxon>Metazoa</taxon>
        <taxon>Ecdysozoa</taxon>
        <taxon>Nematoda</taxon>
        <taxon>Chromadorea</taxon>
        <taxon>Rhabditida</taxon>
        <taxon>Spirurina</taxon>
        <taxon>Spiruromorpha</taxon>
        <taxon>Filarioidea</taxon>
        <taxon>Onchocercidae</taxon>
        <taxon>Wuchereria</taxon>
    </lineage>
</organism>
<evidence type="ECO:0000259" key="5">
    <source>
        <dbReference type="PROSITE" id="PS50923"/>
    </source>
</evidence>
<dbReference type="Pfam" id="PF07699">
    <property type="entry name" value="Ephrin_rec_like"/>
    <property type="match status" value="4"/>
</dbReference>
<dbReference type="PANTHER" id="PTHR46967">
    <property type="entry name" value="INSULIN-LIKE GROWTH FACTOR BINDING PROTEIN,N-TERMINAL"/>
    <property type="match status" value="1"/>
</dbReference>
<dbReference type="AlphaFoldDB" id="J9EYL2"/>
<feature type="domain" description="Sushi" evidence="5">
    <location>
        <begin position="115"/>
        <end position="185"/>
    </location>
</feature>
<accession>J9EYL2</accession>
<dbReference type="InterPro" id="IPR003410">
    <property type="entry name" value="HYR_dom"/>
</dbReference>
<keyword evidence="3" id="KW-0768">Sushi</keyword>
<dbReference type="PANTHER" id="PTHR46967:SF2">
    <property type="entry name" value="SUSHI, VON WILLEBRAND FACTOR TYPE A, EGF AND PENTRAXIN DOMAIN-CONTAINING PROTEIN 1-LIKE"/>
    <property type="match status" value="1"/>
</dbReference>
<reference evidence="7" key="1">
    <citation type="submission" date="2012-08" db="EMBL/GenBank/DDBJ databases">
        <title>The Genome Sequence of Wuchereria bancrofti.</title>
        <authorList>
            <person name="Nutman T.B."/>
            <person name="Fink D.L."/>
            <person name="Russ C."/>
            <person name="Young S."/>
            <person name="Zeng Q."/>
            <person name="Koehrsen M."/>
            <person name="Alvarado L."/>
            <person name="Berlin A."/>
            <person name="Chapman S.B."/>
            <person name="Chen Z."/>
            <person name="Freedman E."/>
            <person name="Gellesch M."/>
            <person name="Goldberg J."/>
            <person name="Griggs A."/>
            <person name="Gujja S."/>
            <person name="Heilman E.R."/>
            <person name="Heiman D."/>
            <person name="Hepburn T."/>
            <person name="Howarth C."/>
            <person name="Jen D."/>
            <person name="Larson L."/>
            <person name="Lewis B."/>
            <person name="Mehta T."/>
            <person name="Park D."/>
            <person name="Pearson M."/>
            <person name="Roberts A."/>
            <person name="Saif S."/>
            <person name="Shea T."/>
            <person name="Shenoy N."/>
            <person name="Sisk P."/>
            <person name="Stolte C."/>
            <person name="Sykes S."/>
            <person name="Walk T."/>
            <person name="White J."/>
            <person name="Yandava C."/>
            <person name="Haas B."/>
            <person name="Henn M.R."/>
            <person name="Nusbaum C."/>
            <person name="Birren B."/>
        </authorList>
    </citation>
    <scope>NUCLEOTIDE SEQUENCE [LARGE SCALE GENOMIC DNA]</scope>
    <source>
        <strain evidence="7">NA</strain>
    </source>
</reference>
<dbReference type="EMBL" id="ADBV01004693">
    <property type="protein sequence ID" value="EJW80239.1"/>
    <property type="molecule type" value="Genomic_DNA"/>
</dbReference>
<feature type="domain" description="HYR" evidence="4">
    <location>
        <begin position="35"/>
        <end position="114"/>
    </location>
</feature>
<evidence type="ECO:0000256" key="2">
    <source>
        <dbReference type="ARBA" id="ARBA00023157"/>
    </source>
</evidence>
<dbReference type="Pfam" id="PF02494">
    <property type="entry name" value="HYR"/>
    <property type="match status" value="1"/>
</dbReference>
<dbReference type="SMART" id="SM01411">
    <property type="entry name" value="Ephrin_rec_like"/>
    <property type="match status" value="4"/>
</dbReference>
<keyword evidence="2" id="KW-1015">Disulfide bond</keyword>
<gene>
    <name evidence="6" type="ORF">WUBG_08852</name>
</gene>
<dbReference type="InterPro" id="IPR000436">
    <property type="entry name" value="Sushi_SCR_CCP_dom"/>
</dbReference>
<evidence type="ECO:0000256" key="1">
    <source>
        <dbReference type="ARBA" id="ARBA00022737"/>
    </source>
</evidence>
<evidence type="ECO:0000259" key="4">
    <source>
        <dbReference type="PROSITE" id="PS50825"/>
    </source>
</evidence>
<keyword evidence="1" id="KW-0677">Repeat</keyword>
<sequence length="495" mass="55358">VIYDDLILRFAGYTRLSGKVEKVVRSTCGRDYTQQPAKKIEILGCPSDIFVVSYQKEINITWQEPIFTSMNGYVEVKRNLKPGQVFTWGEYLVVYLAKDNYSIAECIFKIYVSREFCPTLQDPLHGVQACESWGPQLRYKACSIECENGYEFSIEPPVFYTCSSDGQWRPRPINAYTFRYPQCTNNISDHSVFNISVQCFAGNEETTVTAIDMTVRLRREAQNFFNVKISIPITNDILENRKTGQRAKVSDVLENEILLEDIFSLEQVIPNGRPDLNSFELKERHLCEMGTVNVRNLCVPCAPGSFYDLTTHTCKLCMTDEYQPRAAQTSCLPCPRGYITTAPGSALLTDCKNACDAGSMFNISSGTCEPCGFGFYQFAPGAFSCIPCGVGKTTLKETSIAEDECRDECPVGVCLPCPQGTYRARGVHKSCVDCPPGTTTEGIASIRRMQCNTPKCSAGQFLVTTTKQCQFCPRGTFQDEEIRTVCKLCPPDHTT</sequence>
<dbReference type="InterPro" id="IPR035976">
    <property type="entry name" value="Sushi/SCR/CCP_sf"/>
</dbReference>
<dbReference type="InterPro" id="IPR009030">
    <property type="entry name" value="Growth_fac_rcpt_cys_sf"/>
</dbReference>
<protein>
    <recommendedName>
        <fullName evidence="8">GCC2 and GCC3 family protein</fullName>
    </recommendedName>
</protein>
<dbReference type="SUPFAM" id="SSF57184">
    <property type="entry name" value="Growth factor receptor domain"/>
    <property type="match status" value="2"/>
</dbReference>
<evidence type="ECO:0000256" key="3">
    <source>
        <dbReference type="PROSITE-ProRule" id="PRU00302"/>
    </source>
</evidence>
<feature type="non-terminal residue" evidence="6">
    <location>
        <position position="495"/>
    </location>
</feature>
<evidence type="ECO:0000313" key="6">
    <source>
        <dbReference type="EMBL" id="EJW80239.1"/>
    </source>
</evidence>
<dbReference type="Gene3D" id="2.10.50.10">
    <property type="entry name" value="Tumor Necrosis Factor Receptor, subunit A, domain 2"/>
    <property type="match status" value="4"/>
</dbReference>
<dbReference type="PROSITE" id="PS50923">
    <property type="entry name" value="SUSHI"/>
    <property type="match status" value="1"/>
</dbReference>
<dbReference type="InterPro" id="IPR011641">
    <property type="entry name" value="Tyr-kin_ephrin_A/B_rcpt-like"/>
</dbReference>
<dbReference type="PROSITE" id="PS50825">
    <property type="entry name" value="HYR"/>
    <property type="match status" value="1"/>
</dbReference>